<accession>A0A8T9AZU0</accession>
<feature type="non-terminal residue" evidence="4">
    <location>
        <position position="1"/>
    </location>
</feature>
<keyword evidence="5" id="KW-1185">Reference proteome</keyword>
<evidence type="ECO:0000313" key="4">
    <source>
        <dbReference type="EMBL" id="TVY12551.1"/>
    </source>
</evidence>
<feature type="domain" description="Nephrocystin 3-like N-terminal" evidence="3">
    <location>
        <begin position="89"/>
        <end position="177"/>
    </location>
</feature>
<dbReference type="Proteomes" id="UP000469559">
    <property type="component" value="Unassembled WGS sequence"/>
</dbReference>
<dbReference type="InterPro" id="IPR027417">
    <property type="entry name" value="P-loop_NTPase"/>
</dbReference>
<dbReference type="InterPro" id="IPR056884">
    <property type="entry name" value="NPHP3-like_N"/>
</dbReference>
<evidence type="ECO:0000259" key="3">
    <source>
        <dbReference type="Pfam" id="PF24883"/>
    </source>
</evidence>
<name>A0A8T9AZU0_9HELO</name>
<organism evidence="4 5">
    <name type="scientific">Lachnellula arida</name>
    <dbReference type="NCBI Taxonomy" id="1316785"/>
    <lineage>
        <taxon>Eukaryota</taxon>
        <taxon>Fungi</taxon>
        <taxon>Dikarya</taxon>
        <taxon>Ascomycota</taxon>
        <taxon>Pezizomycotina</taxon>
        <taxon>Leotiomycetes</taxon>
        <taxon>Helotiales</taxon>
        <taxon>Lachnaceae</taxon>
        <taxon>Lachnellula</taxon>
    </lineage>
</organism>
<feature type="region of interest" description="Disordered" evidence="2">
    <location>
        <begin position="1"/>
        <end position="26"/>
    </location>
</feature>
<dbReference type="OrthoDB" id="674604at2759"/>
<gene>
    <name evidence="4" type="ORF">LARI1_G009377</name>
</gene>
<sequence>MANQLLARQEDLPSHQPIPGNNQSIGGLSASNNSNLLAGQFRDVYIGESKSLNDVLESLPTAADAPFNSYRRQREPACLPDTRVDLLQEIYDWADGIDERCIFWLNGLAGTGKSTVSRTVARTYNDQQRLGASFFFSKDGGDVGHAGRFFTSLAVQLSINVPSLQSIISDAVKERRDIAN</sequence>
<comment type="caution">
    <text evidence="4">The sequence shown here is derived from an EMBL/GenBank/DDBJ whole genome shotgun (WGS) entry which is preliminary data.</text>
</comment>
<evidence type="ECO:0000256" key="1">
    <source>
        <dbReference type="ARBA" id="ARBA00022737"/>
    </source>
</evidence>
<protein>
    <recommendedName>
        <fullName evidence="3">Nephrocystin 3-like N-terminal domain-containing protein</fullName>
    </recommendedName>
</protein>
<keyword evidence="1" id="KW-0677">Repeat</keyword>
<dbReference type="SUPFAM" id="SSF52540">
    <property type="entry name" value="P-loop containing nucleoside triphosphate hydrolases"/>
    <property type="match status" value="1"/>
</dbReference>
<reference evidence="4 5" key="1">
    <citation type="submission" date="2018-05" db="EMBL/GenBank/DDBJ databases">
        <title>Whole genome sequencing for identification of molecular markers to develop diagnostic detection tools for the regulated plant pathogen Lachnellula willkommii.</title>
        <authorList>
            <person name="Giroux E."/>
            <person name="Bilodeau G."/>
        </authorList>
    </citation>
    <scope>NUCLEOTIDE SEQUENCE [LARGE SCALE GENOMIC DNA]</scope>
    <source>
        <strain evidence="4 5">CBS 203.66</strain>
    </source>
</reference>
<dbReference type="AlphaFoldDB" id="A0A8T9AZU0"/>
<proteinExistence type="predicted"/>
<dbReference type="EMBL" id="QGMF01001666">
    <property type="protein sequence ID" value="TVY12551.1"/>
    <property type="molecule type" value="Genomic_DNA"/>
</dbReference>
<dbReference type="Pfam" id="PF24883">
    <property type="entry name" value="NPHP3_N"/>
    <property type="match status" value="1"/>
</dbReference>
<evidence type="ECO:0000313" key="5">
    <source>
        <dbReference type="Proteomes" id="UP000469559"/>
    </source>
</evidence>
<evidence type="ECO:0000256" key="2">
    <source>
        <dbReference type="SAM" id="MobiDB-lite"/>
    </source>
</evidence>